<dbReference type="GO" id="GO:1903805">
    <property type="term" value="P:L-valine import across plasma membrane"/>
    <property type="evidence" value="ECO:0007669"/>
    <property type="project" value="TreeGrafter"/>
</dbReference>
<dbReference type="InterPro" id="IPR027417">
    <property type="entry name" value="P-loop_NTPase"/>
</dbReference>
<dbReference type="GO" id="GO:0005524">
    <property type="term" value="F:ATP binding"/>
    <property type="evidence" value="ECO:0007669"/>
    <property type="project" value="UniProtKB-KW"/>
</dbReference>
<evidence type="ECO:0000313" key="6">
    <source>
        <dbReference type="EMBL" id="RDV02003.1"/>
    </source>
</evidence>
<proteinExistence type="predicted"/>
<accession>A0A371B3H6</accession>
<dbReference type="GO" id="GO:0015808">
    <property type="term" value="P:L-alanine transport"/>
    <property type="evidence" value="ECO:0007669"/>
    <property type="project" value="TreeGrafter"/>
</dbReference>
<comment type="caution">
    <text evidence="6">The sequence shown here is derived from an EMBL/GenBank/DDBJ whole genome shotgun (WGS) entry which is preliminary data.</text>
</comment>
<keyword evidence="2" id="KW-0547">Nucleotide-binding</keyword>
<keyword evidence="7" id="KW-1185">Reference proteome</keyword>
<evidence type="ECO:0000256" key="1">
    <source>
        <dbReference type="ARBA" id="ARBA00022448"/>
    </source>
</evidence>
<dbReference type="SUPFAM" id="SSF52540">
    <property type="entry name" value="P-loop containing nucleoside triphosphate hydrolases"/>
    <property type="match status" value="1"/>
</dbReference>
<protein>
    <submittedName>
        <fullName evidence="6">ABC transporter ATP-binding protein</fullName>
    </submittedName>
</protein>
<dbReference type="PANTHER" id="PTHR45772">
    <property type="entry name" value="CONSERVED COMPONENT OF ABC TRANSPORTER FOR NATURAL AMINO ACIDS-RELATED"/>
    <property type="match status" value="1"/>
</dbReference>
<comment type="function">
    <text evidence="4">Involved in beta-(1--&gt;2)glucan export. Transmembrane domains (TMD) form a pore in the inner membrane and the ATP-binding domain (NBD) is responsible for energy generation.</text>
</comment>
<evidence type="ECO:0000313" key="7">
    <source>
        <dbReference type="Proteomes" id="UP000263993"/>
    </source>
</evidence>
<dbReference type="GO" id="GO:0015188">
    <property type="term" value="F:L-isoleucine transmembrane transporter activity"/>
    <property type="evidence" value="ECO:0007669"/>
    <property type="project" value="TreeGrafter"/>
</dbReference>
<dbReference type="InterPro" id="IPR051120">
    <property type="entry name" value="ABC_AA/LPS_Transport"/>
</dbReference>
<dbReference type="Pfam" id="PF00005">
    <property type="entry name" value="ABC_tran"/>
    <property type="match status" value="1"/>
</dbReference>
<dbReference type="GO" id="GO:0016887">
    <property type="term" value="F:ATP hydrolysis activity"/>
    <property type="evidence" value="ECO:0007669"/>
    <property type="project" value="InterPro"/>
</dbReference>
<dbReference type="OrthoDB" id="9779872at2"/>
<keyword evidence="1" id="KW-0813">Transport</keyword>
<evidence type="ECO:0000256" key="3">
    <source>
        <dbReference type="ARBA" id="ARBA00022840"/>
    </source>
</evidence>
<dbReference type="EMBL" id="QRGO01000002">
    <property type="protein sequence ID" value="RDV02003.1"/>
    <property type="molecule type" value="Genomic_DNA"/>
</dbReference>
<keyword evidence="3 6" id="KW-0067">ATP-binding</keyword>
<gene>
    <name evidence="6" type="ORF">DXH78_15470</name>
</gene>
<evidence type="ECO:0000259" key="5">
    <source>
        <dbReference type="PROSITE" id="PS50893"/>
    </source>
</evidence>
<dbReference type="InterPro" id="IPR003593">
    <property type="entry name" value="AAA+_ATPase"/>
</dbReference>
<dbReference type="AlphaFoldDB" id="A0A371B3H6"/>
<evidence type="ECO:0000256" key="4">
    <source>
        <dbReference type="ARBA" id="ARBA00024722"/>
    </source>
</evidence>
<dbReference type="GO" id="GO:0042941">
    <property type="term" value="P:D-alanine transmembrane transport"/>
    <property type="evidence" value="ECO:0007669"/>
    <property type="project" value="TreeGrafter"/>
</dbReference>
<name>A0A371B3H6_9BRAD</name>
<dbReference type="SMART" id="SM00382">
    <property type="entry name" value="AAA"/>
    <property type="match status" value="1"/>
</dbReference>
<dbReference type="PANTHER" id="PTHR45772:SF7">
    <property type="entry name" value="AMINO ACID ABC TRANSPORTER ATP-BINDING PROTEIN"/>
    <property type="match status" value="1"/>
</dbReference>
<dbReference type="CDD" id="cd03219">
    <property type="entry name" value="ABC_Mj1267_LivG_branched"/>
    <property type="match status" value="1"/>
</dbReference>
<dbReference type="Proteomes" id="UP000263993">
    <property type="component" value="Unassembled WGS sequence"/>
</dbReference>
<reference evidence="7" key="1">
    <citation type="submission" date="2018-08" db="EMBL/GenBank/DDBJ databases">
        <authorList>
            <person name="Kim S.-J."/>
            <person name="Jung G.-Y."/>
        </authorList>
    </citation>
    <scope>NUCLEOTIDE SEQUENCE [LARGE SCALE GENOMIC DNA]</scope>
    <source>
        <strain evidence="7">GY_H</strain>
    </source>
</reference>
<organism evidence="6 7">
    <name type="scientific">Undibacter mobilis</name>
    <dbReference type="NCBI Taxonomy" id="2292256"/>
    <lineage>
        <taxon>Bacteria</taxon>
        <taxon>Pseudomonadati</taxon>
        <taxon>Pseudomonadota</taxon>
        <taxon>Alphaproteobacteria</taxon>
        <taxon>Hyphomicrobiales</taxon>
        <taxon>Nitrobacteraceae</taxon>
        <taxon>Undibacter</taxon>
    </lineage>
</organism>
<dbReference type="GO" id="GO:0005304">
    <property type="term" value="F:L-valine transmembrane transporter activity"/>
    <property type="evidence" value="ECO:0007669"/>
    <property type="project" value="TreeGrafter"/>
</dbReference>
<feature type="domain" description="ABC transporter" evidence="5">
    <location>
        <begin position="25"/>
        <end position="274"/>
    </location>
</feature>
<dbReference type="Gene3D" id="3.40.50.300">
    <property type="entry name" value="P-loop containing nucleotide triphosphate hydrolases"/>
    <property type="match status" value="1"/>
</dbReference>
<dbReference type="InterPro" id="IPR003439">
    <property type="entry name" value="ABC_transporter-like_ATP-bd"/>
</dbReference>
<dbReference type="GO" id="GO:1903806">
    <property type="term" value="P:L-isoleucine import across plasma membrane"/>
    <property type="evidence" value="ECO:0007669"/>
    <property type="project" value="TreeGrafter"/>
</dbReference>
<evidence type="ECO:0000256" key="2">
    <source>
        <dbReference type="ARBA" id="ARBA00022741"/>
    </source>
</evidence>
<dbReference type="PROSITE" id="PS50893">
    <property type="entry name" value="ABC_TRANSPORTER_2"/>
    <property type="match status" value="1"/>
</dbReference>
<sequence length="280" mass="30830">MALWGRSGPVGGSPCRRTGEMERKILLETVGLECHFGGLRAVSNLDMRLERGKITALIGPNGAGKSTTINLLCGFVTPTAGRILLDGKDVTARPPHRLAKAGMVRTFQNGRLFSRMSVFENAQIGNSSRMAASVFDVVRRGLRWRTEEVNLRRRVRDLLDEFGLLADADRLVTELPYGKQRQVEMVRALAGSPDVLLLDEPAAGLNSVERENLALYLEELRGRGLTMLLVEHHMGLVMKVADHVVVLNFGSKIFEGTTEKTQKSSVVAEAYLGRRGIQHA</sequence>
<dbReference type="FunFam" id="3.40.50.300:FF:000421">
    <property type="entry name" value="Branched-chain amino acid ABC transporter ATP-binding protein"/>
    <property type="match status" value="1"/>
</dbReference>
<dbReference type="GO" id="GO:0015192">
    <property type="term" value="F:L-phenylalanine transmembrane transporter activity"/>
    <property type="evidence" value="ECO:0007669"/>
    <property type="project" value="TreeGrafter"/>
</dbReference>
<dbReference type="GO" id="GO:0005886">
    <property type="term" value="C:plasma membrane"/>
    <property type="evidence" value="ECO:0007669"/>
    <property type="project" value="TreeGrafter"/>
</dbReference>